<dbReference type="AlphaFoldDB" id="A0A9P1BQ54"/>
<dbReference type="Proteomes" id="UP001152797">
    <property type="component" value="Unassembled WGS sequence"/>
</dbReference>
<dbReference type="SMART" id="SM00320">
    <property type="entry name" value="WD40"/>
    <property type="match status" value="5"/>
</dbReference>
<sequence>MPKSESRPNSIVVEFVEEPFMAPEMETPQTFVESAESPATGCAIPNLFGNVDEATQYYAVHGPPCQLWLVPCLVWPAFPEVQQDQKVQKTGDNTPTDLGTFEQLQRLWQASCRPSVQPQLAPPENKRVLDVVAEQQREALRAQHQQVLLALEPVVAERAAEEAKEAKEAEPALEHVEPQTPQAEPVEVPSLLSSGSELPRASSTLNGKAPKFRPGMEECPYVAMGLSCRTSQFSGFGRCKSYLEEGSASNARRGGTMLLCAARDMKSGEEVTFEYFGARHAMMDLAPRREVTAKHGAEGFRCGCERCTREENLPAPPSLSAREVLEMGAPASMEHLEALEEGDRLEWLKVRYGASFAPQQLQQIHAAAQRSAFPASFVRRVVSVQDVLMASSTKEADATPAPEVQHQFHFRYDRRLSCFSNSVSCLTFTTDGHFLVSGTGSGDIKVWDSTSWAEAAKLKSGRRAEPKEVAISPSQRWVVVCYSAMLQIFQCGAPWKLVQTRPLEVASNKDAPPEWCCVAFSPSMAEVDHPGGQAGQDNHLAAFSNCHISLMDYSGGWTQDVPQRTRSLMQTSWPSCLSYTGDGYWIICGFSEGQMQIWNAFSLSLEKTLNAHEATVSSIAASPQGAPYDPRLVSCSKDQCLRVWHVNTWLLEQHVHELRCDRAGLRCCAFSANGNWLVSVAAELTVWRVHVSARLKKFELQMHQRLEAVCGSESIRTATFSSQSDVIAVGSHDGILGLWSKHQGLPPSAPEQLPNAPPASEATRSSGAPSPSESTVTVSKFARPMQRITPQGVKPIGQPELHRSRPSLPVHHRPSRGPIGGMSPVTAGGRLSLQLNSDIASMVRGESPPELRQRGRQTCKTSTLLGGWQPTCLDEVFSHVKSVDSNTGLLSNAERASDKAPNRELMARARGLVKRIALDPKVITNEEGRS</sequence>
<dbReference type="Pfam" id="PF00400">
    <property type="entry name" value="WD40"/>
    <property type="match status" value="3"/>
</dbReference>
<reference evidence="5" key="1">
    <citation type="submission" date="2022-10" db="EMBL/GenBank/DDBJ databases">
        <authorList>
            <person name="Chen Y."/>
            <person name="Dougan E. K."/>
            <person name="Chan C."/>
            <person name="Rhodes N."/>
            <person name="Thang M."/>
        </authorList>
    </citation>
    <scope>NUCLEOTIDE SEQUENCE</scope>
</reference>
<dbReference type="PROSITE" id="PS50082">
    <property type="entry name" value="WD_REPEATS_2"/>
    <property type="match status" value="2"/>
</dbReference>
<dbReference type="InterPro" id="IPR050505">
    <property type="entry name" value="WDR55/POC1"/>
</dbReference>
<feature type="repeat" description="WD" evidence="3">
    <location>
        <begin position="416"/>
        <end position="448"/>
    </location>
</feature>
<dbReference type="OrthoDB" id="10064100at2759"/>
<dbReference type="InterPro" id="IPR036322">
    <property type="entry name" value="WD40_repeat_dom_sf"/>
</dbReference>
<dbReference type="SUPFAM" id="SSF82199">
    <property type="entry name" value="SET domain"/>
    <property type="match status" value="1"/>
</dbReference>
<feature type="compositionally biased region" description="Polar residues" evidence="4">
    <location>
        <begin position="762"/>
        <end position="778"/>
    </location>
</feature>
<evidence type="ECO:0000256" key="4">
    <source>
        <dbReference type="SAM" id="MobiDB-lite"/>
    </source>
</evidence>
<dbReference type="PANTHER" id="PTHR44019">
    <property type="entry name" value="WD REPEAT-CONTAINING PROTEIN 55"/>
    <property type="match status" value="1"/>
</dbReference>
<dbReference type="Gene3D" id="2.170.270.10">
    <property type="entry name" value="SET domain"/>
    <property type="match status" value="1"/>
</dbReference>
<feature type="repeat" description="WD" evidence="3">
    <location>
        <begin position="609"/>
        <end position="648"/>
    </location>
</feature>
<protein>
    <submittedName>
        <fullName evidence="6">WD40 repeat-containing protein SMU1 (Smu-1 suppressor of mec-8 and unc-52 protein homolog) [Cleaved into: WD40 repeat-containing protein SMU1, N-terminally processed]</fullName>
    </submittedName>
</protein>
<evidence type="ECO:0000313" key="5">
    <source>
        <dbReference type="EMBL" id="CAI3977398.1"/>
    </source>
</evidence>
<proteinExistence type="predicted"/>
<organism evidence="5">
    <name type="scientific">Cladocopium goreaui</name>
    <dbReference type="NCBI Taxonomy" id="2562237"/>
    <lineage>
        <taxon>Eukaryota</taxon>
        <taxon>Sar</taxon>
        <taxon>Alveolata</taxon>
        <taxon>Dinophyceae</taxon>
        <taxon>Suessiales</taxon>
        <taxon>Symbiodiniaceae</taxon>
        <taxon>Cladocopium</taxon>
    </lineage>
</organism>
<dbReference type="InterPro" id="IPR015943">
    <property type="entry name" value="WD40/YVTN_repeat-like_dom_sf"/>
</dbReference>
<evidence type="ECO:0000313" key="6">
    <source>
        <dbReference type="EMBL" id="CAL4764710.1"/>
    </source>
</evidence>
<dbReference type="EMBL" id="CAMXCT010000339">
    <property type="protein sequence ID" value="CAI3977398.1"/>
    <property type="molecule type" value="Genomic_DNA"/>
</dbReference>
<feature type="compositionally biased region" description="Polar residues" evidence="4">
    <location>
        <begin position="191"/>
        <end position="206"/>
    </location>
</feature>
<accession>A0A9P1BQ54</accession>
<feature type="region of interest" description="Disordered" evidence="4">
    <location>
        <begin position="740"/>
        <end position="821"/>
    </location>
</feature>
<comment type="caution">
    <text evidence="5">The sequence shown here is derived from an EMBL/GenBank/DDBJ whole genome shotgun (WGS) entry which is preliminary data.</text>
</comment>
<dbReference type="PROSITE" id="PS50294">
    <property type="entry name" value="WD_REPEATS_REGION"/>
    <property type="match status" value="2"/>
</dbReference>
<dbReference type="SUPFAM" id="SSF50978">
    <property type="entry name" value="WD40 repeat-like"/>
    <property type="match status" value="1"/>
</dbReference>
<keyword evidence="7" id="KW-1185">Reference proteome</keyword>
<keyword evidence="1 3" id="KW-0853">WD repeat</keyword>
<evidence type="ECO:0000256" key="3">
    <source>
        <dbReference type="PROSITE-ProRule" id="PRU00221"/>
    </source>
</evidence>
<evidence type="ECO:0000256" key="1">
    <source>
        <dbReference type="ARBA" id="ARBA00022574"/>
    </source>
</evidence>
<dbReference type="PANTHER" id="PTHR44019:SF8">
    <property type="entry name" value="POC1 CENTRIOLAR PROTEIN HOMOLOG"/>
    <property type="match status" value="1"/>
</dbReference>
<dbReference type="EMBL" id="CAMXCT020000339">
    <property type="protein sequence ID" value="CAL1130773.1"/>
    <property type="molecule type" value="Genomic_DNA"/>
</dbReference>
<evidence type="ECO:0000313" key="7">
    <source>
        <dbReference type="Proteomes" id="UP001152797"/>
    </source>
</evidence>
<name>A0A9P1BQ54_9DINO</name>
<dbReference type="EMBL" id="CAMXCT030000339">
    <property type="protein sequence ID" value="CAL4764710.1"/>
    <property type="molecule type" value="Genomic_DNA"/>
</dbReference>
<dbReference type="Gene3D" id="2.130.10.10">
    <property type="entry name" value="YVTN repeat-like/Quinoprotein amine dehydrogenase"/>
    <property type="match status" value="2"/>
</dbReference>
<keyword evidence="2" id="KW-0677">Repeat</keyword>
<dbReference type="InterPro" id="IPR046341">
    <property type="entry name" value="SET_dom_sf"/>
</dbReference>
<feature type="region of interest" description="Disordered" evidence="4">
    <location>
        <begin position="162"/>
        <end position="210"/>
    </location>
</feature>
<feature type="compositionally biased region" description="Basic and acidic residues" evidence="4">
    <location>
        <begin position="162"/>
        <end position="177"/>
    </location>
</feature>
<dbReference type="InterPro" id="IPR001680">
    <property type="entry name" value="WD40_rpt"/>
</dbReference>
<gene>
    <name evidence="5" type="ORF">C1SCF055_LOCUS5542</name>
</gene>
<reference evidence="6 7" key="2">
    <citation type="submission" date="2024-05" db="EMBL/GenBank/DDBJ databases">
        <authorList>
            <person name="Chen Y."/>
            <person name="Shah S."/>
            <person name="Dougan E. K."/>
            <person name="Thang M."/>
            <person name="Chan C."/>
        </authorList>
    </citation>
    <scope>NUCLEOTIDE SEQUENCE [LARGE SCALE GENOMIC DNA]</scope>
</reference>
<evidence type="ECO:0000256" key="2">
    <source>
        <dbReference type="ARBA" id="ARBA00022737"/>
    </source>
</evidence>